<dbReference type="AlphaFoldDB" id="X0TWF1"/>
<accession>X0TWF1</accession>
<feature type="transmembrane region" description="Helical" evidence="2">
    <location>
        <begin position="105"/>
        <end position="129"/>
    </location>
</feature>
<organism evidence="3">
    <name type="scientific">marine sediment metagenome</name>
    <dbReference type="NCBI Taxonomy" id="412755"/>
    <lineage>
        <taxon>unclassified sequences</taxon>
        <taxon>metagenomes</taxon>
        <taxon>ecological metagenomes</taxon>
    </lineage>
</organism>
<name>X0TWF1_9ZZZZ</name>
<keyword evidence="2" id="KW-0812">Transmembrane</keyword>
<evidence type="ECO:0000256" key="2">
    <source>
        <dbReference type="SAM" id="Phobius"/>
    </source>
</evidence>
<proteinExistence type="predicted"/>
<protein>
    <submittedName>
        <fullName evidence="3">Uncharacterized protein</fullName>
    </submittedName>
</protein>
<feature type="non-terminal residue" evidence="3">
    <location>
        <position position="146"/>
    </location>
</feature>
<keyword evidence="2" id="KW-0472">Membrane</keyword>
<feature type="coiled-coil region" evidence="1">
    <location>
        <begin position="70"/>
        <end position="97"/>
    </location>
</feature>
<reference evidence="3" key="1">
    <citation type="journal article" date="2014" name="Front. Microbiol.">
        <title>High frequency of phylogenetically diverse reductive dehalogenase-homologous genes in deep subseafloor sedimentary metagenomes.</title>
        <authorList>
            <person name="Kawai M."/>
            <person name="Futagami T."/>
            <person name="Toyoda A."/>
            <person name="Takaki Y."/>
            <person name="Nishi S."/>
            <person name="Hori S."/>
            <person name="Arai W."/>
            <person name="Tsubouchi T."/>
            <person name="Morono Y."/>
            <person name="Uchiyama I."/>
            <person name="Ito T."/>
            <person name="Fujiyama A."/>
            <person name="Inagaki F."/>
            <person name="Takami H."/>
        </authorList>
    </citation>
    <scope>NUCLEOTIDE SEQUENCE</scope>
    <source>
        <strain evidence="3">Expedition CK06-06</strain>
    </source>
</reference>
<dbReference type="EMBL" id="BARS01019489">
    <property type="protein sequence ID" value="GAF91496.1"/>
    <property type="molecule type" value="Genomic_DNA"/>
</dbReference>
<comment type="caution">
    <text evidence="3">The sequence shown here is derived from an EMBL/GenBank/DDBJ whole genome shotgun (WGS) entry which is preliminary data.</text>
</comment>
<sequence>MLLISKHAENRLPPLPFDLEIKRAFASQHIPLDVKKPTTFLIALFNTVKTFIPEYKIQIEKYGEKIFEKFSELQDRVKSLMEKKRELEREMGVLRRRGEKKRFRIKTLTLITGIYLGVTLFIVGLSFYISKSLSWQLLITVAGAIV</sequence>
<keyword evidence="2" id="KW-1133">Transmembrane helix</keyword>
<evidence type="ECO:0000256" key="1">
    <source>
        <dbReference type="SAM" id="Coils"/>
    </source>
</evidence>
<evidence type="ECO:0000313" key="3">
    <source>
        <dbReference type="EMBL" id="GAF91496.1"/>
    </source>
</evidence>
<gene>
    <name evidence="3" type="ORF">S01H1_31581</name>
</gene>
<keyword evidence="1" id="KW-0175">Coiled coil</keyword>